<evidence type="ECO:0000313" key="2">
    <source>
        <dbReference type="EMBL" id="OFI34876.1"/>
    </source>
</evidence>
<dbReference type="SMART" id="SM01008">
    <property type="entry name" value="Ald_Xan_dh_C"/>
    <property type="match status" value="1"/>
</dbReference>
<proteinExistence type="predicted"/>
<dbReference type="Proteomes" id="UP000176037">
    <property type="component" value="Unassembled WGS sequence"/>
</dbReference>
<accession>A0A1E8FGK8</accession>
<organism evidence="2 3">
    <name type="scientific">Alteromonas lipolytica</name>
    <dbReference type="NCBI Taxonomy" id="1856405"/>
    <lineage>
        <taxon>Bacteria</taxon>
        <taxon>Pseudomonadati</taxon>
        <taxon>Pseudomonadota</taxon>
        <taxon>Gammaproteobacteria</taxon>
        <taxon>Alteromonadales</taxon>
        <taxon>Alteromonadaceae</taxon>
        <taxon>Alteromonas/Salinimonas group</taxon>
        <taxon>Alteromonas</taxon>
    </lineage>
</organism>
<dbReference type="Pfam" id="PF20256">
    <property type="entry name" value="MoCoBD_2"/>
    <property type="match status" value="2"/>
</dbReference>
<dbReference type="SUPFAM" id="SSF56003">
    <property type="entry name" value="Molybdenum cofactor-binding domain"/>
    <property type="match status" value="2"/>
</dbReference>
<name>A0A1E8FGK8_9ALTE</name>
<dbReference type="PANTHER" id="PTHR47495">
    <property type="entry name" value="ALDEHYDE DEHYDROGENASE"/>
    <property type="match status" value="1"/>
</dbReference>
<evidence type="ECO:0000313" key="3">
    <source>
        <dbReference type="Proteomes" id="UP000176037"/>
    </source>
</evidence>
<dbReference type="EMBL" id="MJIC01000010">
    <property type="protein sequence ID" value="OFI34876.1"/>
    <property type="molecule type" value="Genomic_DNA"/>
</dbReference>
<dbReference type="InterPro" id="IPR052516">
    <property type="entry name" value="N-heterocyclic_Hydroxylase"/>
</dbReference>
<dbReference type="InterPro" id="IPR006311">
    <property type="entry name" value="TAT_signal"/>
</dbReference>
<dbReference type="GO" id="GO:0016491">
    <property type="term" value="F:oxidoreductase activity"/>
    <property type="evidence" value="ECO:0007669"/>
    <property type="project" value="InterPro"/>
</dbReference>
<dbReference type="InterPro" id="IPR012368">
    <property type="entry name" value="OxRdtase_Mopterin-bd_su_IorB"/>
</dbReference>
<dbReference type="InterPro" id="IPR046867">
    <property type="entry name" value="AldOxase/xan_DH_MoCoBD2"/>
</dbReference>
<evidence type="ECO:0000259" key="1">
    <source>
        <dbReference type="SMART" id="SM01008"/>
    </source>
</evidence>
<dbReference type="PANTHER" id="PTHR47495:SF3">
    <property type="entry name" value="BLR6219 PROTEIN"/>
    <property type="match status" value="1"/>
</dbReference>
<dbReference type="AlphaFoldDB" id="A0A1E8FGK8"/>
<dbReference type="InterPro" id="IPR037165">
    <property type="entry name" value="AldOxase/xan_DH_Mopterin-bd_sf"/>
</dbReference>
<dbReference type="InterPro" id="IPR008274">
    <property type="entry name" value="AldOxase/xan_DH_MoCoBD1"/>
</dbReference>
<dbReference type="RefSeq" id="WP_070175794.1">
    <property type="nucleotide sequence ID" value="NZ_BMJR01000001.1"/>
</dbReference>
<protein>
    <submittedName>
        <fullName evidence="2">Twin-arginine translocation pathway signal protein</fullName>
    </submittedName>
</protein>
<dbReference type="OrthoDB" id="9767994at2"/>
<sequence length="752" mass="81449">MTDSTISQSRRAFLKRTATASGFTLGLALLPATRGQAMFANAPSAESFAPSVFIEFAEDGNVIITCHRSEMGQQVRTSIPQIIMEELGADWQHVTINQATGDAKYGDQNTDGSRSVRRNFQRLREAGATAALMLCTAAAKGWKVDPYECVTDNHFVVHKPSGRKVAFADLISVAATLPLPKPTDLKLKSRDNWTQIGKAVPSVDLTAMTTGTAVYGQDIVMDNMCYAVIQRPPVLFSKVKSSNQAEIKKMPGVIDVIDMPAASAPALFNPLGGIAVLASNTWLAWQACNALKTEWESSENAAYNSEEYQQALLDEAAKPGEVMRKLGDFDKATSEAAKVIDASYYAPHLAQAPMEPPAATAVVTADSAEIWACVQSPQTTRQQVAGALKMPLENVTINVTLLGGGFGRKAKPDFAVEAALLAKAVGRPVKVVWRREDDIKHGYYHSVSGQRLSATIDDNSKITGWYHKTVFPPIASTFNPAANKPTDGELDLGHMDTPFDVPNLQLERGEAKAHVRIGWMRSVANVYHAFAKESFVAEVADQLKVDHRDFLLSLIGPDRHIDFAASNAKYGNYGDDLNDYPVDTARLKKVITEVTDMADWDNREQQGRFLGLAAHRSFLSYSAAVIEVKLNSRGEWTIPKAYIAIDAGTVVNPDHVKAQCEGGLIYGISCAIGQITALNGEITQSNFHNYLVARMPQTPVSIDVEIIQSEALPGGVGEPPTPPAAPALANALYAATGQRFRNLPIPLNIKTA</sequence>
<dbReference type="STRING" id="1856405.BFC17_14995"/>
<keyword evidence="3" id="KW-1185">Reference proteome</keyword>
<gene>
    <name evidence="2" type="ORF">BFC17_14995</name>
</gene>
<feature type="domain" description="Aldehyde oxidase/xanthine dehydrogenase a/b hammerhead" evidence="1">
    <location>
        <begin position="210"/>
        <end position="299"/>
    </location>
</feature>
<dbReference type="PROSITE" id="PS51318">
    <property type="entry name" value="TAT"/>
    <property type="match status" value="1"/>
</dbReference>
<dbReference type="Gene3D" id="3.90.1170.50">
    <property type="entry name" value="Aldehyde oxidase/xanthine dehydrogenase, a/b hammerhead"/>
    <property type="match status" value="1"/>
</dbReference>
<dbReference type="Gene3D" id="3.30.365.10">
    <property type="entry name" value="Aldehyde oxidase/xanthine dehydrogenase, molybdopterin binding domain"/>
    <property type="match status" value="4"/>
</dbReference>
<dbReference type="PIRSF" id="PIRSF036389">
    <property type="entry name" value="IOR_B"/>
    <property type="match status" value="1"/>
</dbReference>
<comment type="caution">
    <text evidence="2">The sequence shown here is derived from an EMBL/GenBank/DDBJ whole genome shotgun (WGS) entry which is preliminary data.</text>
</comment>
<reference evidence="2 3" key="1">
    <citation type="submission" date="2016-09" db="EMBL/GenBank/DDBJ databases">
        <title>Alteromonas lipolytica, a new species isolated from sea water.</title>
        <authorList>
            <person name="Wu Y.-H."/>
            <person name="Cheng H."/>
            <person name="Xu X.-W."/>
        </authorList>
    </citation>
    <scope>NUCLEOTIDE SEQUENCE [LARGE SCALE GENOMIC DNA]</scope>
    <source>
        <strain evidence="2 3">JW12</strain>
    </source>
</reference>
<dbReference type="InterPro" id="IPR000674">
    <property type="entry name" value="Ald_Oxase/Xan_DH_a/b"/>
</dbReference>
<dbReference type="Pfam" id="PF02738">
    <property type="entry name" value="MoCoBD_1"/>
    <property type="match status" value="1"/>
</dbReference>